<keyword evidence="4" id="KW-0597">Phosphoprotein</keyword>
<dbReference type="OrthoDB" id="9809567at2"/>
<proteinExistence type="predicted"/>
<dbReference type="RefSeq" id="WP_025295551.1">
    <property type="nucleotide sequence ID" value="NZ_CP006644.1"/>
</dbReference>
<dbReference type="InterPro" id="IPR005467">
    <property type="entry name" value="His_kinase_dom"/>
</dbReference>
<comment type="subcellular location">
    <subcellularLocation>
        <location evidence="2">Membrane</location>
    </subcellularLocation>
</comment>
<evidence type="ECO:0000256" key="7">
    <source>
        <dbReference type="ARBA" id="ARBA00022777"/>
    </source>
</evidence>
<feature type="domain" description="Histidine kinase" evidence="11">
    <location>
        <begin position="242"/>
        <end position="441"/>
    </location>
</feature>
<dbReference type="Proteomes" id="UP000018851">
    <property type="component" value="Chromosome"/>
</dbReference>
<dbReference type="GO" id="GO:0004673">
    <property type="term" value="F:protein histidine kinase activity"/>
    <property type="evidence" value="ECO:0007669"/>
    <property type="project" value="UniProtKB-EC"/>
</dbReference>
<evidence type="ECO:0000256" key="1">
    <source>
        <dbReference type="ARBA" id="ARBA00000085"/>
    </source>
</evidence>
<evidence type="ECO:0000256" key="4">
    <source>
        <dbReference type="ARBA" id="ARBA00022553"/>
    </source>
</evidence>
<sequence>MTGAARHSLWLRLLVSSAVAVVVAMLLAGLFIGNLYGVHTTDRFKSELDHHLDELIAMTSRGPDGRLRVAQPLSDPLFNVGGSGLYWQVDAGRGDVARSRSLQDRALTSGAADGMWRAGGDAREPLLQRSTRVGLGNGRTAIFTIASARALIDGQIAAFRSDLTLSMIAVGLLLLGGAAALVRFGLAPVRRLGEEVDRLRHGEVDRLDPAVPAEFSPVVNRFNALLEGQASLIARARTESGNLAHNLRTPLALIIDEAEQLRLAGHVDSADFLLARCAVMQHQIDHHLARAAAAGTRGAGTLTEVAPLVEAIAEAMRRLHVVRGLSIEIALPPGLKLPCDRGDLAEILSNLIDNGCKWAASRVIVAGGPDHVEVRDDGPGVPDDMREAVMTIGTRLDPSTPGTGLGLAATGDILRFYDARLELGTAPEGGLLARARFLGED</sequence>
<evidence type="ECO:0000256" key="2">
    <source>
        <dbReference type="ARBA" id="ARBA00004370"/>
    </source>
</evidence>
<keyword evidence="9" id="KW-0902">Two-component regulatory system</keyword>
<dbReference type="PATRIC" id="fig|1123269.5.peg.5795"/>
<dbReference type="PROSITE" id="PS50885">
    <property type="entry name" value="HAMP"/>
    <property type="match status" value="1"/>
</dbReference>
<protein>
    <recommendedName>
        <fullName evidence="3">histidine kinase</fullName>
        <ecNumber evidence="3">2.7.13.3</ecNumber>
    </recommendedName>
</protein>
<evidence type="ECO:0000256" key="6">
    <source>
        <dbReference type="ARBA" id="ARBA00022692"/>
    </source>
</evidence>
<keyword evidence="6 10" id="KW-0812">Transmembrane</keyword>
<comment type="catalytic activity">
    <reaction evidence="1">
        <text>ATP + protein L-histidine = ADP + protein N-phospho-L-histidine.</text>
        <dbReference type="EC" id="2.7.13.3"/>
    </reaction>
</comment>
<keyword evidence="7" id="KW-0418">Kinase</keyword>
<evidence type="ECO:0000313" key="14">
    <source>
        <dbReference type="Proteomes" id="UP000018851"/>
    </source>
</evidence>
<dbReference type="GO" id="GO:0000160">
    <property type="term" value="P:phosphorelay signal transduction system"/>
    <property type="evidence" value="ECO:0007669"/>
    <property type="project" value="UniProtKB-KW"/>
</dbReference>
<evidence type="ECO:0000259" key="11">
    <source>
        <dbReference type="PROSITE" id="PS50109"/>
    </source>
</evidence>
<feature type="domain" description="HAMP" evidence="12">
    <location>
        <begin position="183"/>
        <end position="234"/>
    </location>
</feature>
<keyword evidence="14" id="KW-1185">Reference proteome</keyword>
<feature type="transmembrane region" description="Helical" evidence="10">
    <location>
        <begin position="163"/>
        <end position="182"/>
    </location>
</feature>
<evidence type="ECO:0000256" key="8">
    <source>
        <dbReference type="ARBA" id="ARBA00022989"/>
    </source>
</evidence>
<dbReference type="InterPro" id="IPR050428">
    <property type="entry name" value="TCS_sensor_his_kinase"/>
</dbReference>
<organism evidence="13 14">
    <name type="scientific">Sphingomonas sanxanigenens DSM 19645 = NX02</name>
    <dbReference type="NCBI Taxonomy" id="1123269"/>
    <lineage>
        <taxon>Bacteria</taxon>
        <taxon>Pseudomonadati</taxon>
        <taxon>Pseudomonadota</taxon>
        <taxon>Alphaproteobacteria</taxon>
        <taxon>Sphingomonadales</taxon>
        <taxon>Sphingomonadaceae</taxon>
        <taxon>Sphingomonas</taxon>
    </lineage>
</organism>
<dbReference type="KEGG" id="ssan:NX02_29570"/>
<evidence type="ECO:0000259" key="12">
    <source>
        <dbReference type="PROSITE" id="PS50885"/>
    </source>
</evidence>
<dbReference type="EC" id="2.7.13.3" evidence="3"/>
<evidence type="ECO:0000256" key="3">
    <source>
        <dbReference type="ARBA" id="ARBA00012438"/>
    </source>
</evidence>
<dbReference type="Gene3D" id="1.10.287.130">
    <property type="match status" value="1"/>
</dbReference>
<feature type="transmembrane region" description="Helical" evidence="10">
    <location>
        <begin position="9"/>
        <end position="32"/>
    </location>
</feature>
<dbReference type="InterPro" id="IPR003594">
    <property type="entry name" value="HATPase_dom"/>
</dbReference>
<dbReference type="AlphaFoldDB" id="W0ALX2"/>
<dbReference type="eggNOG" id="COG0642">
    <property type="taxonomic scope" value="Bacteria"/>
</dbReference>
<dbReference type="Pfam" id="PF02518">
    <property type="entry name" value="HATPase_c"/>
    <property type="match status" value="1"/>
</dbReference>
<dbReference type="SMART" id="SM00387">
    <property type="entry name" value="HATPase_c"/>
    <property type="match status" value="1"/>
</dbReference>
<dbReference type="PROSITE" id="PS50109">
    <property type="entry name" value="HIS_KIN"/>
    <property type="match status" value="1"/>
</dbReference>
<dbReference type="STRING" id="1123269.NX02_29570"/>
<keyword evidence="5" id="KW-0808">Transferase</keyword>
<accession>W0ALX2</accession>
<evidence type="ECO:0000313" key="13">
    <source>
        <dbReference type="EMBL" id="AHE57477.1"/>
    </source>
</evidence>
<dbReference type="Gene3D" id="3.30.565.10">
    <property type="entry name" value="Histidine kinase-like ATPase, C-terminal domain"/>
    <property type="match status" value="1"/>
</dbReference>
<evidence type="ECO:0000256" key="10">
    <source>
        <dbReference type="SAM" id="Phobius"/>
    </source>
</evidence>
<keyword evidence="10" id="KW-0472">Membrane</keyword>
<dbReference type="PANTHER" id="PTHR45436">
    <property type="entry name" value="SENSOR HISTIDINE KINASE YKOH"/>
    <property type="match status" value="1"/>
</dbReference>
<dbReference type="EMBL" id="CP006644">
    <property type="protein sequence ID" value="AHE57477.1"/>
    <property type="molecule type" value="Genomic_DNA"/>
</dbReference>
<evidence type="ECO:0000256" key="9">
    <source>
        <dbReference type="ARBA" id="ARBA00023012"/>
    </source>
</evidence>
<evidence type="ECO:0000256" key="5">
    <source>
        <dbReference type="ARBA" id="ARBA00022679"/>
    </source>
</evidence>
<reference evidence="13 14" key="1">
    <citation type="submission" date="2013-07" db="EMBL/GenBank/DDBJ databases">
        <title>Completed genome of Sphingomonas sanxanigenens NX02.</title>
        <authorList>
            <person name="Ma T."/>
            <person name="Huang H."/>
            <person name="Wu M."/>
            <person name="Li X."/>
            <person name="Li G."/>
        </authorList>
    </citation>
    <scope>NUCLEOTIDE SEQUENCE [LARGE SCALE GENOMIC DNA]</scope>
    <source>
        <strain evidence="13 14">NX02</strain>
    </source>
</reference>
<dbReference type="HOGENOM" id="CLU_000445_42_3_5"/>
<dbReference type="InterPro" id="IPR003660">
    <property type="entry name" value="HAMP_dom"/>
</dbReference>
<dbReference type="SUPFAM" id="SSF55874">
    <property type="entry name" value="ATPase domain of HSP90 chaperone/DNA topoisomerase II/histidine kinase"/>
    <property type="match status" value="1"/>
</dbReference>
<dbReference type="GO" id="GO:0005886">
    <property type="term" value="C:plasma membrane"/>
    <property type="evidence" value="ECO:0007669"/>
    <property type="project" value="TreeGrafter"/>
</dbReference>
<name>W0ALX2_9SPHN</name>
<dbReference type="InterPro" id="IPR036890">
    <property type="entry name" value="HATPase_C_sf"/>
</dbReference>
<keyword evidence="8 10" id="KW-1133">Transmembrane helix</keyword>
<gene>
    <name evidence="13" type="ORF">NX02_29570</name>
</gene>
<dbReference type="PANTHER" id="PTHR45436:SF5">
    <property type="entry name" value="SENSOR HISTIDINE KINASE TRCS"/>
    <property type="match status" value="1"/>
</dbReference>